<dbReference type="EnsemblMetazoa" id="HelroT83673">
    <property type="protein sequence ID" value="HelroP83673"/>
    <property type="gene ID" value="HelroG83673"/>
</dbReference>
<dbReference type="FunFam" id="3.90.190.10:FF:000277">
    <property type="entry name" value="Predicted protein"/>
    <property type="match status" value="1"/>
</dbReference>
<evidence type="ECO:0000259" key="5">
    <source>
        <dbReference type="PROSITE" id="PS50054"/>
    </source>
</evidence>
<dbReference type="PANTHER" id="PTHR10159:SF529">
    <property type="entry name" value="TYROSINE-PROTEIN PHOSPHATASE DOMAIN-CONTAINING PROTEIN"/>
    <property type="match status" value="1"/>
</dbReference>
<dbReference type="SMART" id="SM00195">
    <property type="entry name" value="DSPc"/>
    <property type="match status" value="1"/>
</dbReference>
<dbReference type="SUPFAM" id="SSF52799">
    <property type="entry name" value="(Phosphotyrosine protein) phosphatases II"/>
    <property type="match status" value="1"/>
</dbReference>
<keyword evidence="9" id="KW-1185">Reference proteome</keyword>
<dbReference type="CTD" id="20216236"/>
<dbReference type="GO" id="GO:0004721">
    <property type="term" value="F:phosphoprotein phosphatase activity"/>
    <property type="evidence" value="ECO:0000318"/>
    <property type="project" value="GO_Central"/>
</dbReference>
<accession>T1G589</accession>
<dbReference type="KEGG" id="hro:HELRODRAFT_83673"/>
<dbReference type="EMBL" id="KB097026">
    <property type="protein sequence ID" value="ESN99934.1"/>
    <property type="molecule type" value="Genomic_DNA"/>
</dbReference>
<dbReference type="Proteomes" id="UP000015101">
    <property type="component" value="Unassembled WGS sequence"/>
</dbReference>
<name>T1G589_HELRO</name>
<dbReference type="InterPro" id="IPR029021">
    <property type="entry name" value="Prot-tyrosine_phosphatase-like"/>
</dbReference>
<dbReference type="InterPro" id="IPR000340">
    <property type="entry name" value="Dual-sp_phosphatase_cat-dom"/>
</dbReference>
<evidence type="ECO:0000256" key="3">
    <source>
        <dbReference type="ARBA" id="ARBA00022801"/>
    </source>
</evidence>
<reference evidence="9" key="1">
    <citation type="submission" date="2012-12" db="EMBL/GenBank/DDBJ databases">
        <authorList>
            <person name="Hellsten U."/>
            <person name="Grimwood J."/>
            <person name="Chapman J.A."/>
            <person name="Shapiro H."/>
            <person name="Aerts A."/>
            <person name="Otillar R.P."/>
            <person name="Terry A.Y."/>
            <person name="Boore J.L."/>
            <person name="Simakov O."/>
            <person name="Marletaz F."/>
            <person name="Cho S.-J."/>
            <person name="Edsinger-Gonzales E."/>
            <person name="Havlak P."/>
            <person name="Kuo D.-H."/>
            <person name="Larsson T."/>
            <person name="Lv J."/>
            <person name="Arendt D."/>
            <person name="Savage R."/>
            <person name="Osoegawa K."/>
            <person name="de Jong P."/>
            <person name="Lindberg D.R."/>
            <person name="Seaver E.C."/>
            <person name="Weisblat D.A."/>
            <person name="Putnam N.H."/>
            <person name="Grigoriev I.V."/>
            <person name="Rokhsar D.S."/>
        </authorList>
    </citation>
    <scope>NUCLEOTIDE SEQUENCE</scope>
</reference>
<dbReference type="RefSeq" id="XP_009021924.1">
    <property type="nucleotide sequence ID" value="XM_009023676.1"/>
</dbReference>
<dbReference type="OrthoDB" id="426001at2759"/>
<comment type="similarity">
    <text evidence="1">Belongs to the protein-tyrosine phosphatase family. Non-receptor class dual specificity subfamily.</text>
</comment>
<evidence type="ECO:0000256" key="1">
    <source>
        <dbReference type="ARBA" id="ARBA00008601"/>
    </source>
</evidence>
<dbReference type="HOGENOM" id="CLU_027074_11_3_1"/>
<dbReference type="CDD" id="cd14498">
    <property type="entry name" value="DSP"/>
    <property type="match status" value="1"/>
</dbReference>
<dbReference type="Gene3D" id="3.90.190.10">
    <property type="entry name" value="Protein tyrosine phosphatase superfamily"/>
    <property type="match status" value="1"/>
</dbReference>
<dbReference type="GO" id="GO:0004725">
    <property type="term" value="F:protein tyrosine phosphatase activity"/>
    <property type="evidence" value="ECO:0007669"/>
    <property type="project" value="UniProtKB-EC"/>
</dbReference>
<dbReference type="InterPro" id="IPR000387">
    <property type="entry name" value="Tyr_Pase_dom"/>
</dbReference>
<dbReference type="GO" id="GO:0007165">
    <property type="term" value="P:signal transduction"/>
    <property type="evidence" value="ECO:0000318"/>
    <property type="project" value="GO_Central"/>
</dbReference>
<proteinExistence type="inferred from homology"/>
<evidence type="ECO:0000313" key="9">
    <source>
        <dbReference type="Proteomes" id="UP000015101"/>
    </source>
</evidence>
<dbReference type="PRINTS" id="PR01908">
    <property type="entry name" value="ADSPHPHTASE"/>
</dbReference>
<dbReference type="EC" id="3.1.3.48" evidence="2"/>
<feature type="domain" description="Tyrosine specific protein phosphatases" evidence="6">
    <location>
        <begin position="72"/>
        <end position="129"/>
    </location>
</feature>
<dbReference type="eggNOG" id="KOG1716">
    <property type="taxonomic scope" value="Eukaryota"/>
</dbReference>
<evidence type="ECO:0000256" key="2">
    <source>
        <dbReference type="ARBA" id="ARBA00013064"/>
    </source>
</evidence>
<dbReference type="GeneID" id="20216236"/>
<dbReference type="EMBL" id="AMQM01005592">
    <property type="status" value="NOT_ANNOTATED_CDS"/>
    <property type="molecule type" value="Genomic_DNA"/>
</dbReference>
<reference evidence="8" key="3">
    <citation type="submission" date="2015-06" db="UniProtKB">
        <authorList>
            <consortium name="EnsemblMetazoa"/>
        </authorList>
    </citation>
    <scope>IDENTIFICATION</scope>
</reference>
<dbReference type="PROSITE" id="PS50056">
    <property type="entry name" value="TYR_PHOSPHATASE_2"/>
    <property type="match status" value="1"/>
</dbReference>
<reference evidence="7 9" key="2">
    <citation type="journal article" date="2013" name="Nature">
        <title>Insights into bilaterian evolution from three spiralian genomes.</title>
        <authorList>
            <person name="Simakov O."/>
            <person name="Marletaz F."/>
            <person name="Cho S.J."/>
            <person name="Edsinger-Gonzales E."/>
            <person name="Havlak P."/>
            <person name="Hellsten U."/>
            <person name="Kuo D.H."/>
            <person name="Larsson T."/>
            <person name="Lv J."/>
            <person name="Arendt D."/>
            <person name="Savage R."/>
            <person name="Osoegawa K."/>
            <person name="de Jong P."/>
            <person name="Grimwood J."/>
            <person name="Chapman J.A."/>
            <person name="Shapiro H."/>
            <person name="Aerts A."/>
            <person name="Otillar R.P."/>
            <person name="Terry A.Y."/>
            <person name="Boore J.L."/>
            <person name="Grigoriev I.V."/>
            <person name="Lindberg D.R."/>
            <person name="Seaver E.C."/>
            <person name="Weisblat D.A."/>
            <person name="Putnam N.H."/>
            <person name="Rokhsar D.S."/>
        </authorList>
    </citation>
    <scope>NUCLEOTIDE SEQUENCE</scope>
</reference>
<evidence type="ECO:0000313" key="8">
    <source>
        <dbReference type="EnsemblMetazoa" id="HelroP83673"/>
    </source>
</evidence>
<dbReference type="AlphaFoldDB" id="T1G589"/>
<dbReference type="STRING" id="6412.T1G589"/>
<dbReference type="PROSITE" id="PS50054">
    <property type="entry name" value="TYR_PHOSPHATASE_DUAL"/>
    <property type="match status" value="1"/>
</dbReference>
<organism evidence="8 9">
    <name type="scientific">Helobdella robusta</name>
    <name type="common">Californian leech</name>
    <dbReference type="NCBI Taxonomy" id="6412"/>
    <lineage>
        <taxon>Eukaryota</taxon>
        <taxon>Metazoa</taxon>
        <taxon>Spiralia</taxon>
        <taxon>Lophotrochozoa</taxon>
        <taxon>Annelida</taxon>
        <taxon>Clitellata</taxon>
        <taxon>Hirudinea</taxon>
        <taxon>Rhynchobdellida</taxon>
        <taxon>Glossiphoniidae</taxon>
        <taxon>Helobdella</taxon>
    </lineage>
</organism>
<gene>
    <name evidence="8" type="primary">20216236</name>
    <name evidence="7" type="ORF">HELRODRAFT_83673</name>
</gene>
<evidence type="ECO:0000256" key="4">
    <source>
        <dbReference type="ARBA" id="ARBA00022912"/>
    </source>
</evidence>
<dbReference type="PROSITE" id="PS00383">
    <property type="entry name" value="TYR_PHOSPHATASE_1"/>
    <property type="match status" value="1"/>
</dbReference>
<dbReference type="InterPro" id="IPR016130">
    <property type="entry name" value="Tyr_Pase_AS"/>
</dbReference>
<feature type="domain" description="Tyrosine-protein phosphatase" evidence="5">
    <location>
        <begin position="1"/>
        <end position="145"/>
    </location>
</feature>
<keyword evidence="4" id="KW-0904">Protein phosphatase</keyword>
<protein>
    <recommendedName>
        <fullName evidence="2">protein-tyrosine-phosphatase</fullName>
        <ecNumber evidence="2">3.1.3.48</ecNumber>
    </recommendedName>
</protein>
<evidence type="ECO:0000313" key="7">
    <source>
        <dbReference type="EMBL" id="ESN99934.1"/>
    </source>
</evidence>
<evidence type="ECO:0000259" key="6">
    <source>
        <dbReference type="PROSITE" id="PS50056"/>
    </source>
</evidence>
<keyword evidence="3" id="KW-0378">Hydrolase</keyword>
<dbReference type="PANTHER" id="PTHR10159">
    <property type="entry name" value="DUAL SPECIFICITY PROTEIN PHOSPHATASE"/>
    <property type="match status" value="1"/>
</dbReference>
<dbReference type="GO" id="GO:0043409">
    <property type="term" value="P:negative regulation of MAPK cascade"/>
    <property type="evidence" value="ECO:0000318"/>
    <property type="project" value="GO_Central"/>
</dbReference>
<dbReference type="Pfam" id="PF00782">
    <property type="entry name" value="DSPc"/>
    <property type="match status" value="1"/>
</dbReference>
<dbReference type="InterPro" id="IPR020422">
    <property type="entry name" value="TYR_PHOSPHATASE_DUAL_dom"/>
</dbReference>
<dbReference type="InParanoid" id="T1G589"/>
<dbReference type="OMA" id="SHANEVW"/>
<sequence length="145" mass="16562">MTRIAQHVYIGNQRNADDLEELYTTGITHVINCAPSRLRRASRTESPYPPKSGVVGFKVIPAEDKEEYNIEKHFEEALEFLEQVKHGGGRALVHCNMGVNRSGAIIAAYIMASERRCLLEVIKYLKSKRSLILTNKGFRRQLIRY</sequence>
<dbReference type="GO" id="GO:0005737">
    <property type="term" value="C:cytoplasm"/>
    <property type="evidence" value="ECO:0000318"/>
    <property type="project" value="GO_Central"/>
</dbReference>